<evidence type="ECO:0000313" key="1">
    <source>
        <dbReference type="EMBL" id="CTQ41012.1"/>
    </source>
</evidence>
<reference evidence="1 2" key="2">
    <citation type="journal article" date="2013" name="PLoS ONE">
        <title>Whole genome mapping and re-organization of the nuclear and mitochondrial genomes of Babesia microti isolates.</title>
        <authorList>
            <person name="Cornillot E."/>
            <person name="Dassouli A."/>
            <person name="Garg A."/>
            <person name="Pachikara N."/>
            <person name="Randazzo S."/>
            <person name="Depoix D."/>
            <person name="Carcy B."/>
            <person name="Delbecq S."/>
            <person name="Frutos R."/>
            <person name="Silva J.C."/>
            <person name="Sutton R."/>
            <person name="Krause P.J."/>
            <person name="Mamoun C.B."/>
        </authorList>
    </citation>
    <scope>NUCLEOTIDE SEQUENCE [LARGE SCALE GENOMIC DNA]</scope>
    <source>
        <strain evidence="1 2">RI</strain>
    </source>
</reference>
<dbReference type="GeneID" id="24425054"/>
<proteinExistence type="predicted"/>
<dbReference type="VEuPathDB" id="PiroplasmaDB:BMR1_03g02065"/>
<evidence type="ECO:0000313" key="2">
    <source>
        <dbReference type="Proteomes" id="UP000002899"/>
    </source>
</evidence>
<name>A0A0K3ANB7_BABMR</name>
<organism evidence="1 2">
    <name type="scientific">Babesia microti (strain RI)</name>
    <dbReference type="NCBI Taxonomy" id="1133968"/>
    <lineage>
        <taxon>Eukaryota</taxon>
        <taxon>Sar</taxon>
        <taxon>Alveolata</taxon>
        <taxon>Apicomplexa</taxon>
        <taxon>Aconoidasida</taxon>
        <taxon>Piroplasmida</taxon>
        <taxon>Babesiidae</taxon>
        <taxon>Babesia</taxon>
    </lineage>
</organism>
<keyword evidence="2" id="KW-1185">Reference proteome</keyword>
<dbReference type="EMBL" id="LN871598">
    <property type="protein sequence ID" value="CTQ41012.1"/>
    <property type="molecule type" value="Genomic_DNA"/>
</dbReference>
<accession>A0A0K3ANB7</accession>
<protein>
    <submittedName>
        <fullName evidence="1">Uncharacterized protein</fullName>
    </submittedName>
</protein>
<dbReference type="KEGG" id="bmic:BMR1_03g02065"/>
<dbReference type="RefSeq" id="XP_012649023.1">
    <property type="nucleotide sequence ID" value="XM_012793569.1"/>
</dbReference>
<dbReference type="Proteomes" id="UP000002899">
    <property type="component" value="Chromosome III"/>
</dbReference>
<sequence length="668" mass="75223">MESEIGGRGPLKKFRIKIDSIKRKKALINNVILESTNLNTENITQDTQCVPIVPDTQEFDFENAKSLVSSEFKIKNESYDASFAQNIQTNPSLPINVPPAKASAINSSNTYQPTNLSKNLDLYDSHFLQNDSPFPQSNQQTPTNNNQPIIPTDNKFNGNEFFNKSEGKTVSGFDGLQLLTKKTGDSASDMGSNVSYTARSVVSSTLTTPTATATSGASVVDKDGKHGKFKLKIKKILPITATTTTSLKGIIEQSHHYELPIGAVCITSGVYFDKHFFDAIYPGKTLSSELNICNRNTKSHLQMEKVFHKQRMDIFHNTKAQHSLKDNIENGSSSYNRNRTQKVFFRIEKHAKEVNTSYMGEKIPAKDEIKHLFAMGETDADDFDMDQNLSTEISVNSCDTSLELNMADANDHDYLDKNLSEFINSNKLFMVNNTPPKSFLSQINITAPSCVTKFHSFAIRKVLARRLIKSGYNLITSSTLLPNKQASSNFATGILKSQFSNLDRRHIFYSVDSRISTKITLKDTPFPLSGTYRFVTTTINIVNLSSFSCDLNIELTMENKEITFKEPVNFKYGVKNVQLHEQFKILPPANYASLLFESFHRAIMMKKTKECPYHSMQVNQLLELVSDYMKSDRISLLHEIDSLAKMTFEMGQFPCYKIVIFTPKKCTN</sequence>
<reference evidence="1 2" key="1">
    <citation type="journal article" date="2012" name="Nucleic Acids Res.">
        <title>Sequencing of the smallest Apicomplexan genome from the human pathogen Babesia microti.</title>
        <authorList>
            <person name="Cornillot E."/>
            <person name="Hadj-Kaddour K."/>
            <person name="Dassouli A."/>
            <person name="Noel B."/>
            <person name="Ranwez V."/>
            <person name="Vacherie B."/>
            <person name="Augagneur Y."/>
            <person name="Bres V."/>
            <person name="Duclos A."/>
            <person name="Randazzo S."/>
            <person name="Carcy B."/>
            <person name="Debierre-Grockiego F."/>
            <person name="Delbecq S."/>
            <person name="Moubri-Menage K."/>
            <person name="Shams-Eldin H."/>
            <person name="Usmani-Brown S."/>
            <person name="Bringaud F."/>
            <person name="Wincker P."/>
            <person name="Vivares C.P."/>
            <person name="Schwarz R.T."/>
            <person name="Schetters T.P."/>
            <person name="Krause P.J."/>
            <person name="Gorenflot A."/>
            <person name="Berry V."/>
            <person name="Barbe V."/>
            <person name="Ben Mamoun C."/>
        </authorList>
    </citation>
    <scope>NUCLEOTIDE SEQUENCE [LARGE SCALE GENOMIC DNA]</scope>
    <source>
        <strain evidence="1 2">RI</strain>
    </source>
</reference>
<reference evidence="1 2" key="3">
    <citation type="journal article" date="2016" name="Sci. Rep.">
        <title>Genome-wide diversity and gene expression profiling of Babesia microti isolates identify polymorphic genes that mediate host-pathogen interactions.</title>
        <authorList>
            <person name="Silva J.C."/>
            <person name="Cornillot E."/>
            <person name="McCracken C."/>
            <person name="Usmani-Brown S."/>
            <person name="Dwivedi A."/>
            <person name="Ifeonu O.O."/>
            <person name="Crabtree J."/>
            <person name="Gotia H.T."/>
            <person name="Virji A.Z."/>
            <person name="Reynes C."/>
            <person name="Colinge J."/>
            <person name="Kumar V."/>
            <person name="Lawres L."/>
            <person name="Pazzi J.E."/>
            <person name="Pablo J.V."/>
            <person name="Hung C."/>
            <person name="Brancato J."/>
            <person name="Kumari P."/>
            <person name="Orvis J."/>
            <person name="Tretina K."/>
            <person name="Chibucos M."/>
            <person name="Ott S."/>
            <person name="Sadzewicz L."/>
            <person name="Sengamalay N."/>
            <person name="Shetty A.C."/>
            <person name="Su Q."/>
            <person name="Tallon L."/>
            <person name="Fraser C.M."/>
            <person name="Frutos R."/>
            <person name="Molina D.M."/>
            <person name="Krause P.J."/>
            <person name="Ben Mamoun C."/>
        </authorList>
    </citation>
    <scope>NUCLEOTIDE SEQUENCE [LARGE SCALE GENOMIC DNA]</scope>
    <source>
        <strain evidence="1 2">RI</strain>
    </source>
</reference>
<dbReference type="AlphaFoldDB" id="A0A0K3ANB7"/>